<keyword evidence="1" id="KW-1133">Transmembrane helix</keyword>
<dbReference type="RefSeq" id="WP_201430014.1">
    <property type="nucleotide sequence ID" value="NZ_JAEQBW010000001.1"/>
</dbReference>
<dbReference type="Proteomes" id="UP000611723">
    <property type="component" value="Unassembled WGS sequence"/>
</dbReference>
<sequence>MDTKKNIFRWVISSVFSGFVMWVVGGIYHNLIMPAVNENIHPHHEGLGITLIAYILLGLLMSYFYKNSKEDNDSLLKGIRIGMIIGVLWVFPHGLTMAAIHESSISYEITNTIYHIVEQGIGGAIIFASFKYFTNGTKKEKTKNIL</sequence>
<reference evidence="2" key="1">
    <citation type="submission" date="2021-01" db="EMBL/GenBank/DDBJ databases">
        <title>Marivirga aurantiaca sp. nov., isolated from intertidal surface sediments.</title>
        <authorList>
            <person name="Zhang M."/>
        </authorList>
    </citation>
    <scope>NUCLEOTIDE SEQUENCE</scope>
    <source>
        <strain evidence="2">S37H4</strain>
    </source>
</reference>
<feature type="transmembrane region" description="Helical" evidence="1">
    <location>
        <begin position="112"/>
        <end position="133"/>
    </location>
</feature>
<protein>
    <submittedName>
        <fullName evidence="2">Uncharacterized protein</fullName>
    </submittedName>
</protein>
<evidence type="ECO:0000256" key="1">
    <source>
        <dbReference type="SAM" id="Phobius"/>
    </source>
</evidence>
<dbReference type="EMBL" id="JAEQBW010000001">
    <property type="protein sequence ID" value="MBK6264351.1"/>
    <property type="molecule type" value="Genomic_DNA"/>
</dbReference>
<organism evidence="2 3">
    <name type="scientific">Marivirga aurantiaca</name>
    <dbReference type="NCBI Taxonomy" id="2802615"/>
    <lineage>
        <taxon>Bacteria</taxon>
        <taxon>Pseudomonadati</taxon>
        <taxon>Bacteroidota</taxon>
        <taxon>Cytophagia</taxon>
        <taxon>Cytophagales</taxon>
        <taxon>Marivirgaceae</taxon>
        <taxon>Marivirga</taxon>
    </lineage>
</organism>
<name>A0A934WWR8_9BACT</name>
<feature type="transmembrane region" description="Helical" evidence="1">
    <location>
        <begin position="78"/>
        <end position="100"/>
    </location>
</feature>
<accession>A0A934WWR8</accession>
<evidence type="ECO:0000313" key="2">
    <source>
        <dbReference type="EMBL" id="MBK6264351.1"/>
    </source>
</evidence>
<keyword evidence="1" id="KW-0812">Transmembrane</keyword>
<feature type="transmembrane region" description="Helical" evidence="1">
    <location>
        <begin position="7"/>
        <end position="28"/>
    </location>
</feature>
<dbReference type="AlphaFoldDB" id="A0A934WWR8"/>
<keyword evidence="3" id="KW-1185">Reference proteome</keyword>
<keyword evidence="1" id="KW-0472">Membrane</keyword>
<comment type="caution">
    <text evidence="2">The sequence shown here is derived from an EMBL/GenBank/DDBJ whole genome shotgun (WGS) entry which is preliminary data.</text>
</comment>
<feature type="transmembrane region" description="Helical" evidence="1">
    <location>
        <begin position="48"/>
        <end position="66"/>
    </location>
</feature>
<evidence type="ECO:0000313" key="3">
    <source>
        <dbReference type="Proteomes" id="UP000611723"/>
    </source>
</evidence>
<proteinExistence type="predicted"/>
<gene>
    <name evidence="2" type="ORF">JKA74_04825</name>
</gene>